<keyword evidence="4 6" id="KW-1133">Transmembrane helix</keyword>
<evidence type="ECO:0000256" key="4">
    <source>
        <dbReference type="ARBA" id="ARBA00022989"/>
    </source>
</evidence>
<evidence type="ECO:0000256" key="3">
    <source>
        <dbReference type="ARBA" id="ARBA00022692"/>
    </source>
</evidence>
<gene>
    <name evidence="8" type="ORF">SAMN04487995_3640</name>
</gene>
<feature type="transmembrane region" description="Helical" evidence="6">
    <location>
        <begin position="33"/>
        <end position="51"/>
    </location>
</feature>
<keyword evidence="5 6" id="KW-0472">Membrane</keyword>
<evidence type="ECO:0000259" key="7">
    <source>
        <dbReference type="Pfam" id="PF02706"/>
    </source>
</evidence>
<dbReference type="EMBL" id="FNXY01000005">
    <property type="protein sequence ID" value="SEJ18054.1"/>
    <property type="molecule type" value="Genomic_DNA"/>
</dbReference>
<name>A0A1H6WS82_9BACT</name>
<dbReference type="RefSeq" id="WP_090337557.1">
    <property type="nucleotide sequence ID" value="NZ_FNXY01000005.1"/>
</dbReference>
<evidence type="ECO:0000313" key="9">
    <source>
        <dbReference type="Proteomes" id="UP000199532"/>
    </source>
</evidence>
<dbReference type="GO" id="GO:0005886">
    <property type="term" value="C:plasma membrane"/>
    <property type="evidence" value="ECO:0007669"/>
    <property type="project" value="UniProtKB-SubCell"/>
</dbReference>
<evidence type="ECO:0000256" key="2">
    <source>
        <dbReference type="ARBA" id="ARBA00022475"/>
    </source>
</evidence>
<keyword evidence="2" id="KW-1003">Cell membrane</keyword>
<comment type="subcellular location">
    <subcellularLocation>
        <location evidence="1">Cell membrane</location>
        <topology evidence="1">Multi-pass membrane protein</topology>
    </subcellularLocation>
</comment>
<evidence type="ECO:0000313" key="8">
    <source>
        <dbReference type="EMBL" id="SEJ18054.1"/>
    </source>
</evidence>
<evidence type="ECO:0000256" key="1">
    <source>
        <dbReference type="ARBA" id="ARBA00004651"/>
    </source>
</evidence>
<sequence length="149" mass="17473">MDKGNDSAYFEKFLNHSDSLDVQKVFKVIRSRWYWLAGSLFFFGMLCFLYLRLITPRYVASINLKYLNKQSELDEIASSTPTLLLNDGSSDYLIEKYNVRSQEFVETALTKLNNPVTFYRLKDLRKIDLYPVKPLSLKVIDFEPSKFTN</sequence>
<accession>A0A1H6WS82</accession>
<evidence type="ECO:0000256" key="6">
    <source>
        <dbReference type="SAM" id="Phobius"/>
    </source>
</evidence>
<keyword evidence="9" id="KW-1185">Reference proteome</keyword>
<dbReference type="InterPro" id="IPR003856">
    <property type="entry name" value="LPS_length_determ_N"/>
</dbReference>
<feature type="domain" description="Polysaccharide chain length determinant N-terminal" evidence="7">
    <location>
        <begin position="18"/>
        <end position="111"/>
    </location>
</feature>
<evidence type="ECO:0000256" key="5">
    <source>
        <dbReference type="ARBA" id="ARBA00023136"/>
    </source>
</evidence>
<organism evidence="8 9">
    <name type="scientific">Dyadobacter koreensis</name>
    <dbReference type="NCBI Taxonomy" id="408657"/>
    <lineage>
        <taxon>Bacteria</taxon>
        <taxon>Pseudomonadati</taxon>
        <taxon>Bacteroidota</taxon>
        <taxon>Cytophagia</taxon>
        <taxon>Cytophagales</taxon>
        <taxon>Spirosomataceae</taxon>
        <taxon>Dyadobacter</taxon>
    </lineage>
</organism>
<reference evidence="8 9" key="1">
    <citation type="submission" date="2016-10" db="EMBL/GenBank/DDBJ databases">
        <authorList>
            <person name="de Groot N.N."/>
        </authorList>
    </citation>
    <scope>NUCLEOTIDE SEQUENCE [LARGE SCALE GENOMIC DNA]</scope>
    <source>
        <strain evidence="8 9">DSM 19938</strain>
    </source>
</reference>
<dbReference type="STRING" id="408657.SAMN04487995_3640"/>
<dbReference type="Proteomes" id="UP000199532">
    <property type="component" value="Unassembled WGS sequence"/>
</dbReference>
<keyword evidence="3 6" id="KW-0812">Transmembrane</keyword>
<protein>
    <submittedName>
        <fullName evidence="8">Chain length determinant protein</fullName>
    </submittedName>
</protein>
<dbReference type="AlphaFoldDB" id="A0A1H6WS82"/>
<proteinExistence type="predicted"/>
<dbReference type="OrthoDB" id="9794577at2"/>
<dbReference type="Pfam" id="PF02706">
    <property type="entry name" value="Wzz"/>
    <property type="match status" value="1"/>
</dbReference>